<dbReference type="Proteomes" id="UP000637267">
    <property type="component" value="Unassembled WGS sequence"/>
</dbReference>
<dbReference type="InterPro" id="IPR007428">
    <property type="entry name" value="MlaA"/>
</dbReference>
<dbReference type="PANTHER" id="PTHR30035:SF3">
    <property type="entry name" value="INTERMEMBRANE PHOSPHOLIPID TRANSPORT SYSTEM LIPOPROTEIN MLAA"/>
    <property type="match status" value="1"/>
</dbReference>
<evidence type="ECO:0008006" key="6">
    <source>
        <dbReference type="Google" id="ProtNLM"/>
    </source>
</evidence>
<feature type="compositionally biased region" description="Low complexity" evidence="3">
    <location>
        <begin position="257"/>
        <end position="314"/>
    </location>
</feature>
<dbReference type="EMBL" id="BMLX01000006">
    <property type="protein sequence ID" value="GGP23551.1"/>
    <property type="molecule type" value="Genomic_DNA"/>
</dbReference>
<name>A0ABQ2PE68_9NEIS</name>
<evidence type="ECO:0000256" key="1">
    <source>
        <dbReference type="ARBA" id="ARBA00010634"/>
    </source>
</evidence>
<comment type="caution">
    <text evidence="4">The sequence shown here is derived from an EMBL/GenBank/DDBJ whole genome shotgun (WGS) entry which is preliminary data.</text>
</comment>
<proteinExistence type="inferred from homology"/>
<keyword evidence="2" id="KW-0732">Signal</keyword>
<evidence type="ECO:0000313" key="4">
    <source>
        <dbReference type="EMBL" id="GGP23551.1"/>
    </source>
</evidence>
<evidence type="ECO:0000256" key="2">
    <source>
        <dbReference type="ARBA" id="ARBA00022729"/>
    </source>
</evidence>
<reference evidence="5" key="1">
    <citation type="journal article" date="2019" name="Int. J. Syst. Evol. Microbiol.">
        <title>The Global Catalogue of Microorganisms (GCM) 10K type strain sequencing project: providing services to taxonomists for standard genome sequencing and annotation.</title>
        <authorList>
            <consortium name="The Broad Institute Genomics Platform"/>
            <consortium name="The Broad Institute Genome Sequencing Center for Infectious Disease"/>
            <person name="Wu L."/>
            <person name="Ma J."/>
        </authorList>
    </citation>
    <scope>NUCLEOTIDE SEQUENCE [LARGE SCALE GENOMIC DNA]</scope>
    <source>
        <strain evidence="5">CGMCC 1.8859</strain>
    </source>
</reference>
<evidence type="ECO:0000256" key="3">
    <source>
        <dbReference type="SAM" id="MobiDB-lite"/>
    </source>
</evidence>
<keyword evidence="5" id="KW-1185">Reference proteome</keyword>
<protein>
    <recommendedName>
        <fullName evidence="6">Phospholipid-binding lipoprotein MlaA</fullName>
    </recommendedName>
</protein>
<gene>
    <name evidence="4" type="ORF">GCM10010970_35510</name>
</gene>
<dbReference type="PRINTS" id="PR01805">
    <property type="entry name" value="VACJLIPOPROT"/>
</dbReference>
<dbReference type="Pfam" id="PF04333">
    <property type="entry name" value="MlaA"/>
    <property type="match status" value="1"/>
</dbReference>
<dbReference type="PANTHER" id="PTHR30035">
    <property type="entry name" value="LIPOPROTEIN VACJ-RELATED"/>
    <property type="match status" value="1"/>
</dbReference>
<feature type="region of interest" description="Disordered" evidence="3">
    <location>
        <begin position="243"/>
        <end position="314"/>
    </location>
</feature>
<organism evidence="4 5">
    <name type="scientific">Silvimonas iriomotensis</name>
    <dbReference type="NCBI Taxonomy" id="449662"/>
    <lineage>
        <taxon>Bacteria</taxon>
        <taxon>Pseudomonadati</taxon>
        <taxon>Pseudomonadota</taxon>
        <taxon>Betaproteobacteria</taxon>
        <taxon>Neisseriales</taxon>
        <taxon>Chitinibacteraceae</taxon>
        <taxon>Silvimonas</taxon>
    </lineage>
</organism>
<sequence length="314" mass="33340">MQETTYNTALTTEPMTRYPIMRRLVPIAALLLTACASPKNNYDPLEPVNRGIFVVNNVVDRAVVKPVATAYSNYAPGPVKQGTSNFFGNIDDLFSALGSVLEGNFKDAGVSFGRVAVNTSIGLLGIFDWASDMNMPKPDQDLGLALGHWGIGSGPYIMLPFLGPTTLRDAVDPTVRWFYGPGSYLNTTGEQIAWSAVDGINLRAQVLPLDQLIESQPDPYAYIRDAYLQRRWYKVYDGKPPHPLQLGDIDDDDGADDAAPAAKPAASASEPAAADKPAAATETQASAAPQAVAASAVAVEPATADASAPAKAEQ</sequence>
<comment type="similarity">
    <text evidence="1">Belongs to the MlaA family.</text>
</comment>
<evidence type="ECO:0000313" key="5">
    <source>
        <dbReference type="Proteomes" id="UP000637267"/>
    </source>
</evidence>
<accession>A0ABQ2PE68</accession>